<accession>A0ACB9RJX2</accession>
<comment type="caution">
    <text evidence="1">The sequence shown here is derived from an EMBL/GenBank/DDBJ whole genome shotgun (WGS) entry which is preliminary data.</text>
</comment>
<reference evidence="2" key="1">
    <citation type="journal article" date="2023" name="Front. Plant Sci.">
        <title>Chromosomal-level genome assembly of Melastoma candidum provides insights into trichome evolution.</title>
        <authorList>
            <person name="Zhong Y."/>
            <person name="Wu W."/>
            <person name="Sun C."/>
            <person name="Zou P."/>
            <person name="Liu Y."/>
            <person name="Dai S."/>
            <person name="Zhou R."/>
        </authorList>
    </citation>
    <scope>NUCLEOTIDE SEQUENCE [LARGE SCALE GENOMIC DNA]</scope>
</reference>
<organism evidence="1 2">
    <name type="scientific">Melastoma candidum</name>
    <dbReference type="NCBI Taxonomy" id="119954"/>
    <lineage>
        <taxon>Eukaryota</taxon>
        <taxon>Viridiplantae</taxon>
        <taxon>Streptophyta</taxon>
        <taxon>Embryophyta</taxon>
        <taxon>Tracheophyta</taxon>
        <taxon>Spermatophyta</taxon>
        <taxon>Magnoliopsida</taxon>
        <taxon>eudicotyledons</taxon>
        <taxon>Gunneridae</taxon>
        <taxon>Pentapetalae</taxon>
        <taxon>rosids</taxon>
        <taxon>malvids</taxon>
        <taxon>Myrtales</taxon>
        <taxon>Melastomataceae</taxon>
        <taxon>Melastomatoideae</taxon>
        <taxon>Melastomateae</taxon>
        <taxon>Melastoma</taxon>
    </lineage>
</organism>
<proteinExistence type="predicted"/>
<evidence type="ECO:0000313" key="1">
    <source>
        <dbReference type="EMBL" id="KAI4379180.1"/>
    </source>
</evidence>
<keyword evidence="2" id="KW-1185">Reference proteome</keyword>
<gene>
    <name evidence="1" type="ORF">MLD38_005509</name>
</gene>
<sequence length="98" mass="11095">MRLPSHEAKQQGNQELLQLMLGNTDQRCSTIDNLLLERILVVFRVVRLLRVAVVVHEALVDLSSCDYKEGLGQHNCNYDNLQGFHACKVAQFSLDSLN</sequence>
<protein>
    <submittedName>
        <fullName evidence="1">Uncharacterized protein</fullName>
    </submittedName>
</protein>
<name>A0ACB9RJX2_9MYRT</name>
<evidence type="ECO:0000313" key="2">
    <source>
        <dbReference type="Proteomes" id="UP001057402"/>
    </source>
</evidence>
<dbReference type="EMBL" id="CM042882">
    <property type="protein sequence ID" value="KAI4379180.1"/>
    <property type="molecule type" value="Genomic_DNA"/>
</dbReference>
<dbReference type="Proteomes" id="UP001057402">
    <property type="component" value="Chromosome 3"/>
</dbReference>